<evidence type="ECO:0000313" key="3">
    <source>
        <dbReference type="Proteomes" id="UP000184476"/>
    </source>
</evidence>
<dbReference type="AlphaFoldDB" id="A0A1M4V5R5"/>
<dbReference type="GO" id="GO:0019365">
    <property type="term" value="P:pyridine nucleotide salvage"/>
    <property type="evidence" value="ECO:0007669"/>
    <property type="project" value="InterPro"/>
</dbReference>
<dbReference type="GO" id="GO:0008936">
    <property type="term" value="F:nicotinamidase activity"/>
    <property type="evidence" value="ECO:0007669"/>
    <property type="project" value="InterPro"/>
</dbReference>
<dbReference type="RefSeq" id="WP_073153415.1">
    <property type="nucleotide sequence ID" value="NZ_FQVL01000002.1"/>
</dbReference>
<reference evidence="2 3" key="1">
    <citation type="submission" date="2016-11" db="EMBL/GenBank/DDBJ databases">
        <authorList>
            <person name="Jaros S."/>
            <person name="Januszkiewicz K."/>
            <person name="Wedrychowicz H."/>
        </authorList>
    </citation>
    <scope>NUCLEOTIDE SEQUENCE [LARGE SCALE GENOMIC DNA]</scope>
    <source>
        <strain evidence="2 3">DSM 44666</strain>
    </source>
</reference>
<dbReference type="InterPro" id="IPR044717">
    <property type="entry name" value="NIC1"/>
</dbReference>
<feature type="domain" description="Isochorismatase-like" evidence="1">
    <location>
        <begin position="38"/>
        <end position="178"/>
    </location>
</feature>
<dbReference type="InterPro" id="IPR036380">
    <property type="entry name" value="Isochorismatase-like_sf"/>
</dbReference>
<dbReference type="PANTHER" id="PTHR47297">
    <property type="match status" value="1"/>
</dbReference>
<evidence type="ECO:0000259" key="1">
    <source>
        <dbReference type="Pfam" id="PF00857"/>
    </source>
</evidence>
<dbReference type="InterPro" id="IPR000868">
    <property type="entry name" value="Isochorismatase-like_dom"/>
</dbReference>
<dbReference type="SUPFAM" id="SSF52499">
    <property type="entry name" value="Isochorismatase-like hydrolases"/>
    <property type="match status" value="1"/>
</dbReference>
<dbReference type="Gene3D" id="3.40.50.850">
    <property type="entry name" value="Isochorismatase-like"/>
    <property type="match status" value="1"/>
</dbReference>
<gene>
    <name evidence="2" type="ORF">SAMN05444392_102182</name>
</gene>
<keyword evidence="3" id="KW-1185">Reference proteome</keyword>
<evidence type="ECO:0000313" key="2">
    <source>
        <dbReference type="EMBL" id="SHE64242.1"/>
    </source>
</evidence>
<name>A0A1M4V5R5_9BACL</name>
<dbReference type="EMBL" id="FQVL01000002">
    <property type="protein sequence ID" value="SHE64242.1"/>
    <property type="molecule type" value="Genomic_DNA"/>
</dbReference>
<dbReference type="STRING" id="112248.SAMN05444392_102182"/>
<dbReference type="OrthoDB" id="4305745at2"/>
<dbReference type="PANTHER" id="PTHR47297:SF2">
    <property type="entry name" value="OS02G0606800 PROTEIN"/>
    <property type="match status" value="1"/>
</dbReference>
<proteinExistence type="predicted"/>
<dbReference type="Pfam" id="PF00857">
    <property type="entry name" value="Isochorismatase"/>
    <property type="match status" value="1"/>
</dbReference>
<organism evidence="2 3">
    <name type="scientific">Seinonella peptonophila</name>
    <dbReference type="NCBI Taxonomy" id="112248"/>
    <lineage>
        <taxon>Bacteria</taxon>
        <taxon>Bacillati</taxon>
        <taxon>Bacillota</taxon>
        <taxon>Bacilli</taxon>
        <taxon>Bacillales</taxon>
        <taxon>Thermoactinomycetaceae</taxon>
        <taxon>Seinonella</taxon>
    </lineage>
</organism>
<accession>A0A1M4V5R5</accession>
<sequence length="243" mass="27129">MGQTEAFFQHILEKVEQAPNESLDQLITQAGDITSIFLVFVDILKGFCEKGALSSLRVNEMVIPVKQLTEKLLSKGMPEENLIFLNDHHPTQAVEFAAFAPHCIAGTEEAEVVDLLKPFQSLPTAQTYLKNSTNGLFGVNQQGKRFFEWLEERFQIGKSLFMIVGDCTDLCIYQNAMGIRLMANQYNADVDIVVPVSHVRTYDVPVKQAAKLGIPAHDGDVLDTVFLYHMQLNGVRIIQSIAD</sequence>
<dbReference type="Proteomes" id="UP000184476">
    <property type="component" value="Unassembled WGS sequence"/>
</dbReference>
<protein>
    <submittedName>
        <fullName evidence="2">Nicotinamidase-related amidase</fullName>
    </submittedName>
</protein>